<comment type="caution">
    <text evidence="1">The sequence shown here is derived from an EMBL/GenBank/DDBJ whole genome shotgun (WGS) entry which is preliminary data.</text>
</comment>
<dbReference type="AlphaFoldDB" id="A0A9D4BJG4"/>
<proteinExistence type="predicted"/>
<organism evidence="1 2">
    <name type="scientific">Dreissena polymorpha</name>
    <name type="common">Zebra mussel</name>
    <name type="synonym">Mytilus polymorpha</name>
    <dbReference type="NCBI Taxonomy" id="45954"/>
    <lineage>
        <taxon>Eukaryota</taxon>
        <taxon>Metazoa</taxon>
        <taxon>Spiralia</taxon>
        <taxon>Lophotrochozoa</taxon>
        <taxon>Mollusca</taxon>
        <taxon>Bivalvia</taxon>
        <taxon>Autobranchia</taxon>
        <taxon>Heteroconchia</taxon>
        <taxon>Euheterodonta</taxon>
        <taxon>Imparidentia</taxon>
        <taxon>Neoheterodontei</taxon>
        <taxon>Myida</taxon>
        <taxon>Dreissenoidea</taxon>
        <taxon>Dreissenidae</taxon>
        <taxon>Dreissena</taxon>
    </lineage>
</organism>
<reference evidence="1" key="1">
    <citation type="journal article" date="2019" name="bioRxiv">
        <title>The Genome of the Zebra Mussel, Dreissena polymorpha: A Resource for Invasive Species Research.</title>
        <authorList>
            <person name="McCartney M.A."/>
            <person name="Auch B."/>
            <person name="Kono T."/>
            <person name="Mallez S."/>
            <person name="Zhang Y."/>
            <person name="Obille A."/>
            <person name="Becker A."/>
            <person name="Abrahante J.E."/>
            <person name="Garbe J."/>
            <person name="Badalamenti J.P."/>
            <person name="Herman A."/>
            <person name="Mangelson H."/>
            <person name="Liachko I."/>
            <person name="Sullivan S."/>
            <person name="Sone E.D."/>
            <person name="Koren S."/>
            <person name="Silverstein K.A.T."/>
            <person name="Beckman K.B."/>
            <person name="Gohl D.M."/>
        </authorList>
    </citation>
    <scope>NUCLEOTIDE SEQUENCE</scope>
    <source>
        <strain evidence="1">Duluth1</strain>
        <tissue evidence="1">Whole animal</tissue>
    </source>
</reference>
<dbReference type="Proteomes" id="UP000828390">
    <property type="component" value="Unassembled WGS sequence"/>
</dbReference>
<name>A0A9D4BJG4_DREPO</name>
<protein>
    <submittedName>
        <fullName evidence="1">Uncharacterized protein</fullName>
    </submittedName>
</protein>
<dbReference type="EMBL" id="JAIWYP010000015">
    <property type="protein sequence ID" value="KAH3705600.1"/>
    <property type="molecule type" value="Genomic_DNA"/>
</dbReference>
<sequence>METKACSKETEAQRWKANYDNMHSLFVKTMRRMDGFISEVKKGALIWEMFG</sequence>
<keyword evidence="2" id="KW-1185">Reference proteome</keyword>
<evidence type="ECO:0000313" key="2">
    <source>
        <dbReference type="Proteomes" id="UP000828390"/>
    </source>
</evidence>
<evidence type="ECO:0000313" key="1">
    <source>
        <dbReference type="EMBL" id="KAH3705600.1"/>
    </source>
</evidence>
<accession>A0A9D4BJG4</accession>
<reference evidence="1" key="2">
    <citation type="submission" date="2020-11" db="EMBL/GenBank/DDBJ databases">
        <authorList>
            <person name="McCartney M.A."/>
            <person name="Auch B."/>
            <person name="Kono T."/>
            <person name="Mallez S."/>
            <person name="Becker A."/>
            <person name="Gohl D.M."/>
            <person name="Silverstein K.A.T."/>
            <person name="Koren S."/>
            <person name="Bechman K.B."/>
            <person name="Herman A."/>
            <person name="Abrahante J.E."/>
            <person name="Garbe J."/>
        </authorList>
    </citation>
    <scope>NUCLEOTIDE SEQUENCE</scope>
    <source>
        <strain evidence="1">Duluth1</strain>
        <tissue evidence="1">Whole animal</tissue>
    </source>
</reference>
<gene>
    <name evidence="1" type="ORF">DPMN_080677</name>
</gene>